<dbReference type="PANTHER" id="PTHR24327">
    <property type="entry name" value="HOMEOBOX PROTEIN"/>
    <property type="match status" value="1"/>
</dbReference>
<keyword evidence="4 5" id="KW-0539">Nucleus</keyword>
<keyword evidence="2 5" id="KW-0238">DNA-binding</keyword>
<evidence type="ECO:0000256" key="5">
    <source>
        <dbReference type="PROSITE-ProRule" id="PRU00108"/>
    </source>
</evidence>
<sequence length="310" mass="34541">MCDTNQSTDFSVTIESPDCPQEESPLPAGSSADHPDKEPSPSHQGASVGDKKGVKRRYTEEQTSLLNASFLKKQKLSKDEKTELAEKTGLAVNQVARWFQNKRAARRNTTAKKVNETAKEGAQIGSGFQLTSEELAGLVAQIVKALAEKKELQQEIKDVEPQVEEAEPLEAQDPCPQSLESENHQIQSHQLNLLSMDRLGDSKEQAQEAAQELQETQDFGDCSLRPDEDVEGLMKTIASLFPSATPRKSRVRYTEEQQKKLLEALEVTDRPNAAQRKQIAELTGLLPTQVSRWFQNRRQDASKAMKAEDQ</sequence>
<feature type="DNA-binding region" description="Homeobox" evidence="5">
    <location>
        <begin position="246"/>
        <end position="305"/>
    </location>
</feature>
<dbReference type="Gene3D" id="1.10.10.60">
    <property type="entry name" value="Homeodomain-like"/>
    <property type="match status" value="2"/>
</dbReference>
<dbReference type="Pfam" id="PF00046">
    <property type="entry name" value="Homeodomain"/>
    <property type="match status" value="2"/>
</dbReference>
<evidence type="ECO:0000259" key="9">
    <source>
        <dbReference type="PROSITE" id="PS50071"/>
    </source>
</evidence>
<dbReference type="WBParaSite" id="L893_g3639.t1">
    <property type="protein sequence ID" value="L893_g3639.t1"/>
    <property type="gene ID" value="L893_g3639"/>
</dbReference>
<protein>
    <submittedName>
        <fullName evidence="11">Homeobox domain-containing protein</fullName>
    </submittedName>
</protein>
<keyword evidence="10" id="KW-1185">Reference proteome</keyword>
<dbReference type="GO" id="GO:0005634">
    <property type="term" value="C:nucleus"/>
    <property type="evidence" value="ECO:0007669"/>
    <property type="project" value="UniProtKB-SubCell"/>
</dbReference>
<feature type="domain" description="Homeobox" evidence="9">
    <location>
        <begin position="49"/>
        <end position="109"/>
    </location>
</feature>
<reference evidence="11" key="1">
    <citation type="submission" date="2016-11" db="UniProtKB">
        <authorList>
            <consortium name="WormBaseParasite"/>
        </authorList>
    </citation>
    <scope>IDENTIFICATION</scope>
</reference>
<dbReference type="InterPro" id="IPR009057">
    <property type="entry name" value="Homeodomain-like_sf"/>
</dbReference>
<dbReference type="GO" id="GO:0000978">
    <property type="term" value="F:RNA polymerase II cis-regulatory region sequence-specific DNA binding"/>
    <property type="evidence" value="ECO:0007669"/>
    <property type="project" value="TreeGrafter"/>
</dbReference>
<dbReference type="SUPFAM" id="SSF46966">
    <property type="entry name" value="Spectrin repeat"/>
    <property type="match status" value="1"/>
</dbReference>
<evidence type="ECO:0000256" key="1">
    <source>
        <dbReference type="ARBA" id="ARBA00004123"/>
    </source>
</evidence>
<name>A0A1I8A9K4_9BILA</name>
<accession>A0A1I8A9K4</accession>
<evidence type="ECO:0000313" key="11">
    <source>
        <dbReference type="WBParaSite" id="L893_g3639.t1"/>
    </source>
</evidence>
<evidence type="ECO:0000256" key="3">
    <source>
        <dbReference type="ARBA" id="ARBA00023155"/>
    </source>
</evidence>
<proteinExistence type="predicted"/>
<feature type="coiled-coil region" evidence="7">
    <location>
        <begin position="135"/>
        <end position="162"/>
    </location>
</feature>
<feature type="domain" description="Homeobox" evidence="9">
    <location>
        <begin position="244"/>
        <end position="304"/>
    </location>
</feature>
<dbReference type="SUPFAM" id="SSF46689">
    <property type="entry name" value="Homeodomain-like"/>
    <property type="match status" value="2"/>
</dbReference>
<dbReference type="CDD" id="cd00086">
    <property type="entry name" value="homeodomain"/>
    <property type="match status" value="2"/>
</dbReference>
<dbReference type="Proteomes" id="UP000095287">
    <property type="component" value="Unplaced"/>
</dbReference>
<feature type="compositionally biased region" description="Basic and acidic residues" evidence="8">
    <location>
        <begin position="49"/>
        <end position="59"/>
    </location>
</feature>
<keyword evidence="3 5" id="KW-0371">Homeobox</keyword>
<organism evidence="10 11">
    <name type="scientific">Steinernema glaseri</name>
    <dbReference type="NCBI Taxonomy" id="37863"/>
    <lineage>
        <taxon>Eukaryota</taxon>
        <taxon>Metazoa</taxon>
        <taxon>Ecdysozoa</taxon>
        <taxon>Nematoda</taxon>
        <taxon>Chromadorea</taxon>
        <taxon>Rhabditida</taxon>
        <taxon>Tylenchina</taxon>
        <taxon>Panagrolaimomorpha</taxon>
        <taxon>Strongyloidoidea</taxon>
        <taxon>Steinernematidae</taxon>
        <taxon>Steinernema</taxon>
    </lineage>
</organism>
<dbReference type="AlphaFoldDB" id="A0A1I8A9K4"/>
<feature type="DNA-binding region" description="Homeobox" evidence="5">
    <location>
        <begin position="51"/>
        <end position="110"/>
    </location>
</feature>
<evidence type="ECO:0000256" key="6">
    <source>
        <dbReference type="RuleBase" id="RU000682"/>
    </source>
</evidence>
<dbReference type="PROSITE" id="PS50071">
    <property type="entry name" value="HOMEOBOX_2"/>
    <property type="match status" value="2"/>
</dbReference>
<feature type="region of interest" description="Disordered" evidence="8">
    <location>
        <begin position="1"/>
        <end position="59"/>
    </location>
</feature>
<evidence type="ECO:0000256" key="4">
    <source>
        <dbReference type="ARBA" id="ARBA00023242"/>
    </source>
</evidence>
<keyword evidence="7" id="KW-0175">Coiled coil</keyword>
<dbReference type="InterPro" id="IPR001356">
    <property type="entry name" value="HD"/>
</dbReference>
<evidence type="ECO:0000256" key="8">
    <source>
        <dbReference type="SAM" id="MobiDB-lite"/>
    </source>
</evidence>
<dbReference type="InterPro" id="IPR050460">
    <property type="entry name" value="Distal-less_Homeobox_TF"/>
</dbReference>
<evidence type="ECO:0000256" key="7">
    <source>
        <dbReference type="SAM" id="Coils"/>
    </source>
</evidence>
<dbReference type="SMART" id="SM00389">
    <property type="entry name" value="HOX"/>
    <property type="match status" value="2"/>
</dbReference>
<evidence type="ECO:0000256" key="2">
    <source>
        <dbReference type="ARBA" id="ARBA00023125"/>
    </source>
</evidence>
<dbReference type="GO" id="GO:0000981">
    <property type="term" value="F:DNA-binding transcription factor activity, RNA polymerase II-specific"/>
    <property type="evidence" value="ECO:0007669"/>
    <property type="project" value="TreeGrafter"/>
</dbReference>
<comment type="subcellular location">
    <subcellularLocation>
        <location evidence="1 5 6">Nucleus</location>
    </subcellularLocation>
</comment>
<evidence type="ECO:0000313" key="10">
    <source>
        <dbReference type="Proteomes" id="UP000095287"/>
    </source>
</evidence>
<feature type="compositionally biased region" description="Polar residues" evidence="8">
    <location>
        <begin position="1"/>
        <end position="14"/>
    </location>
</feature>
<dbReference type="PANTHER" id="PTHR24327:SF81">
    <property type="entry name" value="HOMEOTIC PROTEIN DISTAL-LESS-RELATED"/>
    <property type="match status" value="1"/>
</dbReference>